<feature type="compositionally biased region" description="Polar residues" evidence="3">
    <location>
        <begin position="13"/>
        <end position="26"/>
    </location>
</feature>
<evidence type="ECO:0000256" key="2">
    <source>
        <dbReference type="SAM" id="Coils"/>
    </source>
</evidence>
<dbReference type="InterPro" id="IPR032755">
    <property type="entry name" value="TSNAXIP1_N"/>
</dbReference>
<evidence type="ECO:0000256" key="1">
    <source>
        <dbReference type="ARBA" id="ARBA00023054"/>
    </source>
</evidence>
<organism evidence="5">
    <name type="scientific">Phallusia mammillata</name>
    <dbReference type="NCBI Taxonomy" id="59560"/>
    <lineage>
        <taxon>Eukaryota</taxon>
        <taxon>Metazoa</taxon>
        <taxon>Chordata</taxon>
        <taxon>Tunicata</taxon>
        <taxon>Ascidiacea</taxon>
        <taxon>Phlebobranchia</taxon>
        <taxon>Ascidiidae</taxon>
        <taxon>Phallusia</taxon>
    </lineage>
</organism>
<protein>
    <submittedName>
        <fullName evidence="5">Translin-associated factor X-interacting protein 1</fullName>
    </submittedName>
</protein>
<keyword evidence="1 2" id="KW-0175">Coiled coil</keyword>
<gene>
    <name evidence="5" type="primary">Tsnaxip1</name>
</gene>
<feature type="coiled-coil region" evidence="2">
    <location>
        <begin position="217"/>
        <end position="244"/>
    </location>
</feature>
<evidence type="ECO:0000313" key="5">
    <source>
        <dbReference type="EMBL" id="CAB3267300.1"/>
    </source>
</evidence>
<dbReference type="Pfam" id="PF15739">
    <property type="entry name" value="TSNAXIP1_N"/>
    <property type="match status" value="1"/>
</dbReference>
<name>A0A6F9DWC0_9ASCI</name>
<feature type="coiled-coil region" evidence="2">
    <location>
        <begin position="288"/>
        <end position="376"/>
    </location>
</feature>
<feature type="region of interest" description="Disordered" evidence="3">
    <location>
        <begin position="1"/>
        <end position="63"/>
    </location>
</feature>
<reference evidence="5" key="1">
    <citation type="submission" date="2020-04" db="EMBL/GenBank/DDBJ databases">
        <authorList>
            <person name="Neveu A P."/>
        </authorList>
    </citation>
    <scope>NUCLEOTIDE SEQUENCE</scope>
    <source>
        <tissue evidence="5">Whole embryo</tissue>
    </source>
</reference>
<sequence>MSIKPPKLPPIQSGPNRSDTTTQVMSQADKMKSVTSYTLAGDSTKHVLPRQSNLRPGQDTKSGEIETWPAYASRSMLNAGISSSSMQDDKVVTKVEKAISHKPKFLAALENYVKKEIVQLNCTDPKPSELRLQAYREVFEYLIEDFKTYKPLLSQIKNEYEKMLSHHRQKIRELEPLKSMLITVSEQCDQKILKIREQERQEIITLRQNKLELLKYIDSMRENEKSLQAQVGKLQEELAEEYRRYRNECDMRKLLISDMNDLRHQQEDLKRAAGQGSVDADDDPVRLKLSLQVAREDLTRQAEQLTRMQADYGDVVPRRDFEMLEAKHAELNEKHEQLQSDFKQLKDEHETILDVHKQVMDQRDEFYTEMENLRETATPRPTWELCSDAIPAGPDHWAEVTSGKRSQQILEALLKEFKSGGSQGPDTFEGKGTGDDVPKFLRYEGDIRNRKMRKSELSTLLKEIWAKKVQSDAALGSRQEMTEFLHTFFLGKFNNMEDMASEWGYSLYDALNKYKEEPQVEVFLNVILGEGTEDLYYRQMDLIQKVMEELKKADTESTGKVGLEQFNATLVSSFTLKNDVSINALLKAAAEELEVSLEDDPVLDYMVLFTEDEEGHTGPFLNTIRIQEAEERETYISQLSEQLEAEQVSSSELRSTFMMIDPAIESAQMTSYLQIAFKAAITELDDLEPVDKEIVLNRLRKGGVHRVGMVY</sequence>
<evidence type="ECO:0000259" key="4">
    <source>
        <dbReference type="Pfam" id="PF15739"/>
    </source>
</evidence>
<dbReference type="AlphaFoldDB" id="A0A6F9DWC0"/>
<accession>A0A6F9DWC0</accession>
<dbReference type="EMBL" id="LR791438">
    <property type="protein sequence ID" value="CAB3267300.1"/>
    <property type="molecule type" value="mRNA"/>
</dbReference>
<dbReference type="GO" id="GO:0005737">
    <property type="term" value="C:cytoplasm"/>
    <property type="evidence" value="ECO:0007669"/>
    <property type="project" value="TreeGrafter"/>
</dbReference>
<dbReference type="PANTHER" id="PTHR16306">
    <property type="entry name" value="TRANSLIN-ASSOCIATED FACTOR X-INTERACTING PROTEIN 1"/>
    <property type="match status" value="1"/>
</dbReference>
<proteinExistence type="evidence at transcript level"/>
<evidence type="ECO:0000256" key="3">
    <source>
        <dbReference type="SAM" id="MobiDB-lite"/>
    </source>
</evidence>
<dbReference type="PANTHER" id="PTHR16306:SF0">
    <property type="entry name" value="TRANSLIN-ASSOCIATED FACTOR X-INTERACTING PROTEIN 1"/>
    <property type="match status" value="1"/>
</dbReference>
<feature type="domain" description="Translin-associated factor X-interacting protein 1 N-terminal" evidence="4">
    <location>
        <begin position="110"/>
        <end position="221"/>
    </location>
</feature>